<name>A0A8J2P6P7_9HEXA</name>
<evidence type="ECO:0000256" key="1">
    <source>
        <dbReference type="SAM" id="MobiDB-lite"/>
    </source>
</evidence>
<gene>
    <name evidence="2" type="ORF">AFUS01_LOCUS22383</name>
</gene>
<feature type="non-terminal residue" evidence="2">
    <location>
        <position position="1"/>
    </location>
</feature>
<dbReference type="EMBL" id="CAJVCH010260090">
    <property type="protein sequence ID" value="CAG7733970.1"/>
    <property type="molecule type" value="Genomic_DNA"/>
</dbReference>
<dbReference type="AlphaFoldDB" id="A0A8J2P6P7"/>
<organism evidence="2 3">
    <name type="scientific">Allacma fusca</name>
    <dbReference type="NCBI Taxonomy" id="39272"/>
    <lineage>
        <taxon>Eukaryota</taxon>
        <taxon>Metazoa</taxon>
        <taxon>Ecdysozoa</taxon>
        <taxon>Arthropoda</taxon>
        <taxon>Hexapoda</taxon>
        <taxon>Collembola</taxon>
        <taxon>Symphypleona</taxon>
        <taxon>Sminthuridae</taxon>
        <taxon>Allacma</taxon>
    </lineage>
</organism>
<protein>
    <submittedName>
        <fullName evidence="2">Uncharacterized protein</fullName>
    </submittedName>
</protein>
<evidence type="ECO:0000313" key="2">
    <source>
        <dbReference type="EMBL" id="CAG7733970.1"/>
    </source>
</evidence>
<reference evidence="2" key="1">
    <citation type="submission" date="2021-06" db="EMBL/GenBank/DDBJ databases">
        <authorList>
            <person name="Hodson N. C."/>
            <person name="Mongue J. A."/>
            <person name="Jaron S. K."/>
        </authorList>
    </citation>
    <scope>NUCLEOTIDE SEQUENCE</scope>
</reference>
<evidence type="ECO:0000313" key="3">
    <source>
        <dbReference type="Proteomes" id="UP000708208"/>
    </source>
</evidence>
<accession>A0A8J2P6P7</accession>
<sequence length="52" mass="5917">SAGRNNKYHPFWKEILSGNEGQCSNGHSIDHYPPILRRQSTSKNSTCHGYDK</sequence>
<proteinExistence type="predicted"/>
<feature type="region of interest" description="Disordered" evidence="1">
    <location>
        <begin position="24"/>
        <end position="52"/>
    </location>
</feature>
<feature type="compositionally biased region" description="Polar residues" evidence="1">
    <location>
        <begin position="38"/>
        <end position="52"/>
    </location>
</feature>
<keyword evidence="3" id="KW-1185">Reference proteome</keyword>
<dbReference type="Proteomes" id="UP000708208">
    <property type="component" value="Unassembled WGS sequence"/>
</dbReference>
<comment type="caution">
    <text evidence="2">The sequence shown here is derived from an EMBL/GenBank/DDBJ whole genome shotgun (WGS) entry which is preliminary data.</text>
</comment>